<evidence type="ECO:0000313" key="2">
    <source>
        <dbReference type="EMBL" id="KAA1178161.1"/>
    </source>
</evidence>
<dbReference type="InterPro" id="IPR004360">
    <property type="entry name" value="Glyas_Fos-R_dOase_dom"/>
</dbReference>
<dbReference type="Proteomes" id="UP000323608">
    <property type="component" value="Unassembled WGS sequence"/>
</dbReference>
<sequence length="127" mass="13874">MKLRLELFVADVGASIEFYCQALSFQVIGEPSKQYTMLSNGEAAISVNSREALGSDHPLLAANGERLGLGVEIVLSVADIEGSYETARTYGQPVSELALQPWGMRDFRIMDPDGYYIRVTSGHKGTE</sequence>
<dbReference type="SUPFAM" id="SSF54593">
    <property type="entry name" value="Glyoxalase/Bleomycin resistance protein/Dihydroxybiphenyl dioxygenase"/>
    <property type="match status" value="1"/>
</dbReference>
<gene>
    <name evidence="2" type="ORF">FP026_23485</name>
</gene>
<feature type="domain" description="VOC" evidence="1">
    <location>
        <begin position="1"/>
        <end position="122"/>
    </location>
</feature>
<protein>
    <submittedName>
        <fullName evidence="2">Glyoxalase</fullName>
    </submittedName>
</protein>
<dbReference type="EMBL" id="VNIP01000011">
    <property type="protein sequence ID" value="KAA1178161.1"/>
    <property type="molecule type" value="Genomic_DNA"/>
</dbReference>
<name>A0A5B0VW59_RHITR</name>
<comment type="caution">
    <text evidence="2">The sequence shown here is derived from an EMBL/GenBank/DDBJ whole genome shotgun (WGS) entry which is preliminary data.</text>
</comment>
<proteinExistence type="predicted"/>
<dbReference type="RefSeq" id="WP_149636988.1">
    <property type="nucleotide sequence ID" value="NZ_VNIP01000011.1"/>
</dbReference>
<evidence type="ECO:0000313" key="3">
    <source>
        <dbReference type="Proteomes" id="UP000323608"/>
    </source>
</evidence>
<accession>A0A5B0VW59</accession>
<dbReference type="PROSITE" id="PS51819">
    <property type="entry name" value="VOC"/>
    <property type="match status" value="1"/>
</dbReference>
<dbReference type="OrthoDB" id="284897at2"/>
<dbReference type="InterPro" id="IPR029068">
    <property type="entry name" value="Glyas_Bleomycin-R_OHBP_Dase"/>
</dbReference>
<reference evidence="2 3" key="1">
    <citation type="submission" date="2019-07" db="EMBL/GenBank/DDBJ databases">
        <title>The Draft Genome Sequence of Rhizobium tropici SARCC-755 Associated with Superior Nodulation on Pigeonpea (Cajanus cajan (L.) Millsp.).</title>
        <authorList>
            <person name="Bopape F.L."/>
            <person name="Hassen A.I."/>
            <person name="Swanevelder Z.H."/>
            <person name="Gwata E.T."/>
        </authorList>
    </citation>
    <scope>NUCLEOTIDE SEQUENCE [LARGE SCALE GENOMIC DNA]</scope>
    <source>
        <strain evidence="2 3">SARCC-755</strain>
    </source>
</reference>
<dbReference type="AlphaFoldDB" id="A0A5B0VW59"/>
<dbReference type="Pfam" id="PF00903">
    <property type="entry name" value="Glyoxalase"/>
    <property type="match status" value="1"/>
</dbReference>
<dbReference type="InterPro" id="IPR037523">
    <property type="entry name" value="VOC_core"/>
</dbReference>
<dbReference type="Gene3D" id="3.10.180.10">
    <property type="entry name" value="2,3-Dihydroxybiphenyl 1,2-Dioxygenase, domain 1"/>
    <property type="match status" value="1"/>
</dbReference>
<organism evidence="2 3">
    <name type="scientific">Rhizobium tropici</name>
    <dbReference type="NCBI Taxonomy" id="398"/>
    <lineage>
        <taxon>Bacteria</taxon>
        <taxon>Pseudomonadati</taxon>
        <taxon>Pseudomonadota</taxon>
        <taxon>Alphaproteobacteria</taxon>
        <taxon>Hyphomicrobiales</taxon>
        <taxon>Rhizobiaceae</taxon>
        <taxon>Rhizobium/Agrobacterium group</taxon>
        <taxon>Rhizobium</taxon>
    </lineage>
</organism>
<evidence type="ECO:0000259" key="1">
    <source>
        <dbReference type="PROSITE" id="PS51819"/>
    </source>
</evidence>